<keyword evidence="2 12" id="KW-1003">Cell membrane</keyword>
<keyword evidence="9 12" id="KW-0472">Membrane</keyword>
<dbReference type="InterPro" id="IPR022924">
    <property type="entry name" value="Cardiolipin_synthase"/>
</dbReference>
<protein>
    <recommendedName>
        <fullName evidence="12 13">Cardiolipin synthase</fullName>
        <shortName evidence="12">CL synthase</shortName>
        <ecNumber evidence="12 13">2.7.8.-</ecNumber>
    </recommendedName>
</protein>
<dbReference type="OrthoDB" id="9762009at2"/>
<keyword evidence="8 12" id="KW-0443">Lipid metabolism</keyword>
<organism evidence="14 15">
    <name type="scientific">Ruminiclostridium herbifermentans</name>
    <dbReference type="NCBI Taxonomy" id="2488810"/>
    <lineage>
        <taxon>Bacteria</taxon>
        <taxon>Bacillati</taxon>
        <taxon>Bacillota</taxon>
        <taxon>Clostridia</taxon>
        <taxon>Eubacteriales</taxon>
        <taxon>Oscillospiraceae</taxon>
        <taxon>Ruminiclostridium</taxon>
    </lineage>
</organism>
<dbReference type="CDD" id="cd09110">
    <property type="entry name" value="PLDc_CLS_1"/>
    <property type="match status" value="1"/>
</dbReference>
<dbReference type="Pfam" id="PF13091">
    <property type="entry name" value="PLDc_2"/>
    <property type="match status" value="2"/>
</dbReference>
<keyword evidence="10 12" id="KW-0594">Phospholipid biosynthesis</keyword>
<name>A0A4U7JAM9_9FIRM</name>
<dbReference type="KEGG" id="rher:EHE19_012075"/>
<accession>A0A4U7JAM9</accession>
<evidence type="ECO:0000256" key="5">
    <source>
        <dbReference type="ARBA" id="ARBA00022692"/>
    </source>
</evidence>
<dbReference type="Proteomes" id="UP000306409">
    <property type="component" value="Chromosome"/>
</dbReference>
<feature type="active site" evidence="12">
    <location>
        <position position="231"/>
    </location>
</feature>
<dbReference type="SUPFAM" id="SSF56024">
    <property type="entry name" value="Phospholipase D/nuclease"/>
    <property type="match status" value="2"/>
</dbReference>
<evidence type="ECO:0000256" key="6">
    <source>
        <dbReference type="ARBA" id="ARBA00022737"/>
    </source>
</evidence>
<dbReference type="NCBIfam" id="TIGR04265">
    <property type="entry name" value="bac_cardiolipin"/>
    <property type="match status" value="1"/>
</dbReference>
<evidence type="ECO:0000256" key="13">
    <source>
        <dbReference type="NCBIfam" id="TIGR04265"/>
    </source>
</evidence>
<dbReference type="EMBL" id="CP061336">
    <property type="protein sequence ID" value="QNU65659.1"/>
    <property type="molecule type" value="Genomic_DNA"/>
</dbReference>
<feature type="transmembrane region" description="Helical" evidence="12">
    <location>
        <begin position="33"/>
        <end position="56"/>
    </location>
</feature>
<feature type="active site" evidence="12">
    <location>
        <position position="226"/>
    </location>
</feature>
<keyword evidence="3 12" id="KW-0444">Lipid biosynthesis</keyword>
<dbReference type="AlphaFoldDB" id="A0A4U7JAM9"/>
<feature type="active site" evidence="12">
    <location>
        <position position="224"/>
    </location>
</feature>
<comment type="similarity">
    <text evidence="12">Belongs to the phospholipase D family. Cardiolipin synthase subfamily.</text>
</comment>
<evidence type="ECO:0000256" key="2">
    <source>
        <dbReference type="ARBA" id="ARBA00022475"/>
    </source>
</evidence>
<keyword evidence="15" id="KW-1185">Reference proteome</keyword>
<evidence type="ECO:0000256" key="10">
    <source>
        <dbReference type="ARBA" id="ARBA00023209"/>
    </source>
</evidence>
<gene>
    <name evidence="14" type="primary">cls</name>
    <name evidence="14" type="ORF">EHE19_012075</name>
</gene>
<feature type="active site" evidence="12">
    <location>
        <position position="404"/>
    </location>
</feature>
<evidence type="ECO:0000256" key="9">
    <source>
        <dbReference type="ARBA" id="ARBA00023136"/>
    </source>
</evidence>
<sequence length="486" mass="55693">MKLSLYTIISITIILINILLIITAVFIERKKPVNALSWVLTLSLLPLAGFILYLIFGRSYHIKKKKFLIKCDRSKQYCQELHNTLDIAFYDETKFHEPYDNNIKELIKFNINTSQSTFTNDNKVTIFTSAEEKYGELLKDIYAAKSSIHILYFIIQNDIIGNKIIAALAQKAKEGLEVRVLFDHGAKLLTPLKTYKPIIENGGEVLCFLSNTVSNYLRVNFRNHRKVVIIDGGIGYIGGINIGDEYLGLNKKISPWRDTHMKIIGSSVHCLQLKFFEDWIYASKSDMEFVDTEKYFMPINKQNSGSTGMQIVSSGPDTKYEEIKRSMIKMVNSAKRSIFIQTPYFVPDSTFLEALQNAALSGVKIIIQIPKIPDKPYVYKATMAFVADVIDYGIKVYLYKGFLHAKMMVIDDECCTIGTSNIDVRSFSLNFEINAFMYGKEISQRCAKIFNEDLEMCELLSKEKYQNRGFFIKIQESIFRLLSPIL</sequence>
<evidence type="ECO:0000313" key="15">
    <source>
        <dbReference type="Proteomes" id="UP000306409"/>
    </source>
</evidence>
<dbReference type="EC" id="2.7.8.-" evidence="12 13"/>
<feature type="active site" evidence="12">
    <location>
        <position position="411"/>
    </location>
</feature>
<dbReference type="SMART" id="SM00155">
    <property type="entry name" value="PLDc"/>
    <property type="match status" value="2"/>
</dbReference>
<dbReference type="HAMAP" id="MF_01916">
    <property type="entry name" value="Cardiolipin_synth_Cls"/>
    <property type="match status" value="1"/>
</dbReference>
<feature type="transmembrane region" description="Helical" evidence="12">
    <location>
        <begin position="5"/>
        <end position="27"/>
    </location>
</feature>
<keyword evidence="7 12" id="KW-1133">Transmembrane helix</keyword>
<dbReference type="InterPro" id="IPR025202">
    <property type="entry name" value="PLD-like_dom"/>
</dbReference>
<reference evidence="14 15" key="1">
    <citation type="submission" date="2020-09" db="EMBL/GenBank/DDBJ databases">
        <title>Characterization and genome sequencing of Ruminiclostridium sp. nov. MA18.</title>
        <authorList>
            <person name="Rettenmaier R."/>
            <person name="Kowollik M.-L."/>
            <person name="Liebl W."/>
            <person name="Zverlov V."/>
        </authorList>
    </citation>
    <scope>NUCLEOTIDE SEQUENCE [LARGE SCALE GENOMIC DNA]</scope>
    <source>
        <strain evidence="14 15">MA18</strain>
    </source>
</reference>
<dbReference type="InterPro" id="IPR030874">
    <property type="entry name" value="Cardiolipin_synth_Firmi"/>
</dbReference>
<evidence type="ECO:0000256" key="12">
    <source>
        <dbReference type="HAMAP-Rule" id="MF_01916"/>
    </source>
</evidence>
<evidence type="ECO:0000256" key="7">
    <source>
        <dbReference type="ARBA" id="ARBA00022989"/>
    </source>
</evidence>
<evidence type="ECO:0000256" key="8">
    <source>
        <dbReference type="ARBA" id="ARBA00023098"/>
    </source>
</evidence>
<proteinExistence type="inferred from homology"/>
<dbReference type="PANTHER" id="PTHR21248:SF22">
    <property type="entry name" value="PHOSPHOLIPASE D"/>
    <property type="match status" value="1"/>
</dbReference>
<keyword evidence="4 12" id="KW-0808">Transferase</keyword>
<keyword evidence="5 12" id="KW-0812">Transmembrane</keyword>
<comment type="function">
    <text evidence="12">Catalyzes the reversible phosphatidyl group transfer from one phosphatidylglycerol molecule to another to form cardiolipin (CL) (diphosphatidylglycerol) and glycerol.</text>
</comment>
<dbReference type="Gene3D" id="3.30.870.10">
    <property type="entry name" value="Endonuclease Chain A"/>
    <property type="match status" value="2"/>
</dbReference>
<keyword evidence="6" id="KW-0677">Repeat</keyword>
<evidence type="ECO:0000256" key="1">
    <source>
        <dbReference type="ARBA" id="ARBA00004651"/>
    </source>
</evidence>
<comment type="subcellular location">
    <subcellularLocation>
        <location evidence="1 12">Cell membrane</location>
        <topology evidence="1 12">Multi-pass membrane protein</topology>
    </subcellularLocation>
</comment>
<dbReference type="PANTHER" id="PTHR21248">
    <property type="entry name" value="CARDIOLIPIN SYNTHASE"/>
    <property type="match status" value="1"/>
</dbReference>
<keyword evidence="11 12" id="KW-1208">Phospholipid metabolism</keyword>
<dbReference type="InterPro" id="IPR001736">
    <property type="entry name" value="PLipase_D/transphosphatidylase"/>
</dbReference>
<evidence type="ECO:0000256" key="4">
    <source>
        <dbReference type="ARBA" id="ARBA00022679"/>
    </source>
</evidence>
<dbReference type="Pfam" id="PF13396">
    <property type="entry name" value="PLDc_N"/>
    <property type="match status" value="1"/>
</dbReference>
<dbReference type="GO" id="GO:0008808">
    <property type="term" value="F:cardiolipin synthase activity"/>
    <property type="evidence" value="ECO:0007669"/>
    <property type="project" value="UniProtKB-UniRule"/>
</dbReference>
<dbReference type="CDD" id="cd09112">
    <property type="entry name" value="PLDc_CLS_2"/>
    <property type="match status" value="1"/>
</dbReference>
<dbReference type="GO" id="GO:0032049">
    <property type="term" value="P:cardiolipin biosynthetic process"/>
    <property type="evidence" value="ECO:0007669"/>
    <property type="project" value="UniProtKB-UniRule"/>
</dbReference>
<evidence type="ECO:0000313" key="14">
    <source>
        <dbReference type="EMBL" id="QNU65659.1"/>
    </source>
</evidence>
<feature type="active site" evidence="12">
    <location>
        <position position="406"/>
    </location>
</feature>
<comment type="catalytic activity">
    <reaction evidence="12">
        <text>2 a 1,2-diacyl-sn-glycero-3-phospho-(1'-sn-glycerol) = a cardiolipin + glycerol</text>
        <dbReference type="Rhea" id="RHEA:31451"/>
        <dbReference type="ChEBI" id="CHEBI:17754"/>
        <dbReference type="ChEBI" id="CHEBI:62237"/>
        <dbReference type="ChEBI" id="CHEBI:64716"/>
    </reaction>
</comment>
<dbReference type="RefSeq" id="WP_137698579.1">
    <property type="nucleotide sequence ID" value="NZ_CP061336.1"/>
</dbReference>
<evidence type="ECO:0000256" key="3">
    <source>
        <dbReference type="ARBA" id="ARBA00022516"/>
    </source>
</evidence>
<evidence type="ECO:0000256" key="11">
    <source>
        <dbReference type="ARBA" id="ARBA00023264"/>
    </source>
</evidence>
<dbReference type="PROSITE" id="PS50035">
    <property type="entry name" value="PLD"/>
    <property type="match status" value="2"/>
</dbReference>
<dbReference type="GO" id="GO:0005886">
    <property type="term" value="C:plasma membrane"/>
    <property type="evidence" value="ECO:0007669"/>
    <property type="project" value="UniProtKB-SubCell"/>
</dbReference>
<dbReference type="InterPro" id="IPR027379">
    <property type="entry name" value="CLS_N"/>
</dbReference>